<keyword evidence="2" id="KW-1185">Reference proteome</keyword>
<protein>
    <submittedName>
        <fullName evidence="1">Uncharacterized protein</fullName>
    </submittedName>
</protein>
<evidence type="ECO:0000313" key="1">
    <source>
        <dbReference type="EMBL" id="KAJ9537843.1"/>
    </source>
</evidence>
<accession>A0AA38SFF3</accession>
<dbReference type="AlphaFoldDB" id="A0AA38SFF3"/>
<name>A0AA38SFF3_9ASTR</name>
<evidence type="ECO:0000313" key="2">
    <source>
        <dbReference type="Proteomes" id="UP001172457"/>
    </source>
</evidence>
<dbReference type="EMBL" id="JARYMX010000008">
    <property type="protein sequence ID" value="KAJ9537843.1"/>
    <property type="molecule type" value="Genomic_DNA"/>
</dbReference>
<organism evidence="1 2">
    <name type="scientific">Centaurea solstitialis</name>
    <name type="common">yellow star-thistle</name>
    <dbReference type="NCBI Taxonomy" id="347529"/>
    <lineage>
        <taxon>Eukaryota</taxon>
        <taxon>Viridiplantae</taxon>
        <taxon>Streptophyta</taxon>
        <taxon>Embryophyta</taxon>
        <taxon>Tracheophyta</taxon>
        <taxon>Spermatophyta</taxon>
        <taxon>Magnoliopsida</taxon>
        <taxon>eudicotyledons</taxon>
        <taxon>Gunneridae</taxon>
        <taxon>Pentapetalae</taxon>
        <taxon>asterids</taxon>
        <taxon>campanulids</taxon>
        <taxon>Asterales</taxon>
        <taxon>Asteraceae</taxon>
        <taxon>Carduoideae</taxon>
        <taxon>Cardueae</taxon>
        <taxon>Centaureinae</taxon>
        <taxon>Centaurea</taxon>
    </lineage>
</organism>
<sequence>MESRFKIKIRTTSSSRRRQSVHHKNPLTRIQISISHLQTLGFFDPSHGFRLQFQFHGQFLKNVIRITQNLRYKMLKMDYWTSFWLQIQKALILLKRFNEITSFSSPMTTMYRNKNQVFFKDFFHRWKTKFDFKLQSFVVFLFTQSVIREPDLTEAAMDAIDNVTAKEILLWLYSPFHGVVDSIKCRM</sequence>
<gene>
    <name evidence="1" type="ORF">OSB04_030576</name>
</gene>
<reference evidence="1" key="1">
    <citation type="submission" date="2023-03" db="EMBL/GenBank/DDBJ databases">
        <title>Chromosome-scale reference genome and RAD-based genetic map of yellow starthistle (Centaurea solstitialis) reveal putative structural variation and QTLs associated with invader traits.</title>
        <authorList>
            <person name="Reatini B."/>
            <person name="Cang F.A."/>
            <person name="Jiang Q."/>
            <person name="Mckibben M.T.W."/>
            <person name="Barker M.S."/>
            <person name="Rieseberg L.H."/>
            <person name="Dlugosch K.M."/>
        </authorList>
    </citation>
    <scope>NUCLEOTIDE SEQUENCE</scope>
    <source>
        <strain evidence="1">CAN-66</strain>
        <tissue evidence="1">Leaf</tissue>
    </source>
</reference>
<dbReference type="Proteomes" id="UP001172457">
    <property type="component" value="Chromosome 8"/>
</dbReference>
<comment type="caution">
    <text evidence="1">The sequence shown here is derived from an EMBL/GenBank/DDBJ whole genome shotgun (WGS) entry which is preliminary data.</text>
</comment>
<proteinExistence type="predicted"/>